<dbReference type="AlphaFoldDB" id="A0A7C2V465"/>
<dbReference type="InterPro" id="IPR050570">
    <property type="entry name" value="Cell_wall_metabolism_enzyme"/>
</dbReference>
<dbReference type="InterPro" id="IPR016047">
    <property type="entry name" value="M23ase_b-sheet_dom"/>
</dbReference>
<gene>
    <name evidence="3" type="ORF">ENO47_07655</name>
</gene>
<dbReference type="GO" id="GO:0004222">
    <property type="term" value="F:metalloendopeptidase activity"/>
    <property type="evidence" value="ECO:0007669"/>
    <property type="project" value="TreeGrafter"/>
</dbReference>
<evidence type="ECO:0000313" key="3">
    <source>
        <dbReference type="EMBL" id="HEW46520.1"/>
    </source>
</evidence>
<name>A0A7C2V465_9AQUI</name>
<dbReference type="SUPFAM" id="SSF51261">
    <property type="entry name" value="Duplicated hybrid motif"/>
    <property type="match status" value="1"/>
</dbReference>
<dbReference type="EMBL" id="DSFP01000067">
    <property type="protein sequence ID" value="HEW46520.1"/>
    <property type="molecule type" value="Genomic_DNA"/>
</dbReference>
<evidence type="ECO:0000259" key="2">
    <source>
        <dbReference type="Pfam" id="PF01551"/>
    </source>
</evidence>
<comment type="caution">
    <text evidence="3">The sequence shown here is derived from an EMBL/GenBank/DDBJ whole genome shotgun (WGS) entry which is preliminary data.</text>
</comment>
<protein>
    <submittedName>
        <fullName evidence="3">M23 family metallopeptidase</fullName>
    </submittedName>
</protein>
<dbReference type="Pfam" id="PF01551">
    <property type="entry name" value="Peptidase_M23"/>
    <property type="match status" value="1"/>
</dbReference>
<dbReference type="InterPro" id="IPR011055">
    <property type="entry name" value="Dup_hybrid_motif"/>
</dbReference>
<dbReference type="Gene3D" id="2.70.70.10">
    <property type="entry name" value="Glucose Permease (Domain IIA)"/>
    <property type="match status" value="1"/>
</dbReference>
<dbReference type="PANTHER" id="PTHR21666:SF270">
    <property type="entry name" value="MUREIN HYDROLASE ACTIVATOR ENVC"/>
    <property type="match status" value="1"/>
</dbReference>
<organism evidence="3">
    <name type="scientific">Hydrogenobacter sp</name>
    <dbReference type="NCBI Taxonomy" id="2152829"/>
    <lineage>
        <taxon>Bacteria</taxon>
        <taxon>Pseudomonadati</taxon>
        <taxon>Aquificota</taxon>
        <taxon>Aquificia</taxon>
        <taxon>Aquificales</taxon>
        <taxon>Aquificaceae</taxon>
        <taxon>Hydrogenobacter</taxon>
    </lineage>
</organism>
<sequence>MKPVIALSLIFLSGCGILHIEIRDKTPKREVQKPQRSTEAPPKTYQPPAEALKIPLPVKGKATPTDRGYYINTACGEYFRSVGEGRVLYAGNDIKNYGWVVMVEGDEGLVYVYAKAGSILVKRGERVKKSQPLGRVGEDRESCGLLFEVRDQEGRPVKFSVE</sequence>
<dbReference type="PANTHER" id="PTHR21666">
    <property type="entry name" value="PEPTIDASE-RELATED"/>
    <property type="match status" value="1"/>
</dbReference>
<feature type="region of interest" description="Disordered" evidence="1">
    <location>
        <begin position="27"/>
        <end position="46"/>
    </location>
</feature>
<evidence type="ECO:0000256" key="1">
    <source>
        <dbReference type="SAM" id="MobiDB-lite"/>
    </source>
</evidence>
<proteinExistence type="predicted"/>
<feature type="domain" description="M23ase beta-sheet core" evidence="2">
    <location>
        <begin position="67"/>
        <end position="157"/>
    </location>
</feature>
<accession>A0A7C2V465</accession>
<reference evidence="3" key="1">
    <citation type="journal article" date="2020" name="mSystems">
        <title>Genome- and Community-Level Interaction Insights into Carbon Utilization and Element Cycling Functions of Hydrothermarchaeota in Hydrothermal Sediment.</title>
        <authorList>
            <person name="Zhou Z."/>
            <person name="Liu Y."/>
            <person name="Xu W."/>
            <person name="Pan J."/>
            <person name="Luo Z.H."/>
            <person name="Li M."/>
        </authorList>
    </citation>
    <scope>NUCLEOTIDE SEQUENCE [LARGE SCALE GENOMIC DNA]</scope>
    <source>
        <strain evidence="3">SpSt-132</strain>
    </source>
</reference>
<dbReference type="CDD" id="cd12797">
    <property type="entry name" value="M23_peptidase"/>
    <property type="match status" value="1"/>
</dbReference>
<dbReference type="PROSITE" id="PS51257">
    <property type="entry name" value="PROKAR_LIPOPROTEIN"/>
    <property type="match status" value="1"/>
</dbReference>